<keyword evidence="5 7" id="KW-0720">Serine protease</keyword>
<dbReference type="PANTHER" id="PTHR24276">
    <property type="entry name" value="POLYSERASE-RELATED"/>
    <property type="match status" value="1"/>
</dbReference>
<dbReference type="Gene3D" id="2.40.10.10">
    <property type="entry name" value="Trypsin-like serine proteases"/>
    <property type="match status" value="1"/>
</dbReference>
<evidence type="ECO:0000256" key="6">
    <source>
        <dbReference type="ARBA" id="ARBA00023157"/>
    </source>
</evidence>
<dbReference type="PRINTS" id="PR00722">
    <property type="entry name" value="CHYMOTRYPSIN"/>
</dbReference>
<reference evidence="10" key="1">
    <citation type="journal article" date="1998" name="Eur. J. Biochem.">
        <title>Cloning, sequencing, temporal expression and tissue-specificity of two serine proteases from the midgut of the blood-feeding fly Stomoxys calcitrans.</title>
        <authorList>
            <person name="Lehane S.M."/>
            <person name="Assinder S.J."/>
            <person name="Lehane M.J."/>
        </authorList>
    </citation>
    <scope>NUCLEOTIDE SEQUENCE</scope>
    <source>
        <tissue evidence="10">Midgut</tissue>
    </source>
</reference>
<dbReference type="FunFam" id="2.40.10.10:FF:000036">
    <property type="entry name" value="Trypsin beta"/>
    <property type="match status" value="1"/>
</dbReference>
<evidence type="ECO:0000256" key="2">
    <source>
        <dbReference type="ARBA" id="ARBA00007664"/>
    </source>
</evidence>
<keyword evidence="3 7" id="KW-0645">Protease</keyword>
<comment type="subcellular location">
    <subcellularLocation>
        <location evidence="1">Secreted</location>
        <location evidence="1">Extracellular space</location>
    </subcellularLocation>
</comment>
<evidence type="ECO:0000256" key="1">
    <source>
        <dbReference type="ARBA" id="ARBA00004239"/>
    </source>
</evidence>
<dbReference type="PROSITE" id="PS50240">
    <property type="entry name" value="TRYPSIN_DOM"/>
    <property type="match status" value="1"/>
</dbReference>
<dbReference type="BRENDA" id="3.4.21.4">
    <property type="organism ID" value="5910"/>
</dbReference>
<dbReference type="PROSITE" id="PS00134">
    <property type="entry name" value="TRYPSIN_HIS"/>
    <property type="match status" value="1"/>
</dbReference>
<dbReference type="CDD" id="cd00190">
    <property type="entry name" value="Tryp_SPc"/>
    <property type="match status" value="1"/>
</dbReference>
<dbReference type="VEuPathDB" id="VectorBase:SCAU003032"/>
<protein>
    <submittedName>
        <fullName evidence="10">Midgut-specific serine protease 1</fullName>
    </submittedName>
</protein>
<evidence type="ECO:0000256" key="7">
    <source>
        <dbReference type="RuleBase" id="RU363034"/>
    </source>
</evidence>
<keyword evidence="4 7" id="KW-0378">Hydrolase</keyword>
<name>O76519_STOCA</name>
<dbReference type="InterPro" id="IPR009003">
    <property type="entry name" value="Peptidase_S1_PA"/>
</dbReference>
<dbReference type="InterPro" id="IPR050430">
    <property type="entry name" value="Peptidase_S1"/>
</dbReference>
<feature type="signal peptide" evidence="8">
    <location>
        <begin position="1"/>
        <end position="17"/>
    </location>
</feature>
<dbReference type="PANTHER" id="PTHR24276:SF95">
    <property type="entry name" value="PEPTIDASE S1 DOMAIN-CONTAINING PROTEIN"/>
    <property type="match status" value="1"/>
</dbReference>
<dbReference type="GO" id="GO:0005576">
    <property type="term" value="C:extracellular region"/>
    <property type="evidence" value="ECO:0007669"/>
    <property type="project" value="UniProtKB-SubCell"/>
</dbReference>
<sequence>MKLFVAIAALVIACASAASLDGIARPGFPEGRIINGLPATKGQAPFIVSLKSGSHFCGGSIIDEHWVLTAAHCLTKSQFQLVAGLYERSDESDVQIRNVNGKQFIFTHEIYGGNVGPHDIGLSIVEEAFDLNACLVMDLLPLPALTCLLANMKALAVVNSGWGRDNSGSLPNTLQTLEVDIIGYTECKAAVPLDAPLADVNICSYTAGTKDGACNGDSGGPLVKNTKGGYELVGLVSWGYVGCASTQMPSIYTSVASYKQWIADTIAAYKN</sequence>
<dbReference type="GO" id="GO:0006508">
    <property type="term" value="P:proteolysis"/>
    <property type="evidence" value="ECO:0007669"/>
    <property type="project" value="UniProtKB-KW"/>
</dbReference>
<dbReference type="Pfam" id="PF00089">
    <property type="entry name" value="Trypsin"/>
    <property type="match status" value="1"/>
</dbReference>
<dbReference type="InterPro" id="IPR001254">
    <property type="entry name" value="Trypsin_dom"/>
</dbReference>
<keyword evidence="8" id="KW-0732">Signal</keyword>
<keyword evidence="6" id="KW-1015">Disulfide bond</keyword>
<accession>O76519</accession>
<evidence type="ECO:0000313" key="10">
    <source>
        <dbReference type="EMBL" id="AAC39130.1"/>
    </source>
</evidence>
<evidence type="ECO:0000256" key="5">
    <source>
        <dbReference type="ARBA" id="ARBA00022825"/>
    </source>
</evidence>
<comment type="similarity">
    <text evidence="2">Belongs to the peptidase S1 family.</text>
</comment>
<dbReference type="FunFam" id="2.40.10.10:FF:000068">
    <property type="entry name" value="transmembrane protease serine 2"/>
    <property type="match status" value="1"/>
</dbReference>
<dbReference type="AlphaFoldDB" id="O76519"/>
<feature type="domain" description="Peptidase S1" evidence="9">
    <location>
        <begin position="33"/>
        <end position="267"/>
    </location>
</feature>
<dbReference type="InterPro" id="IPR001314">
    <property type="entry name" value="Peptidase_S1A"/>
</dbReference>
<evidence type="ECO:0000256" key="4">
    <source>
        <dbReference type="ARBA" id="ARBA00022801"/>
    </source>
</evidence>
<dbReference type="InterPro" id="IPR043504">
    <property type="entry name" value="Peptidase_S1_PA_chymotrypsin"/>
</dbReference>
<dbReference type="SMART" id="SM00020">
    <property type="entry name" value="Tryp_SPc"/>
    <property type="match status" value="1"/>
</dbReference>
<dbReference type="SUPFAM" id="SSF50494">
    <property type="entry name" value="Trypsin-like serine proteases"/>
    <property type="match status" value="1"/>
</dbReference>
<gene>
    <name evidence="10" type="primary">Ssp1</name>
</gene>
<evidence type="ECO:0000256" key="3">
    <source>
        <dbReference type="ARBA" id="ARBA00022670"/>
    </source>
</evidence>
<dbReference type="InterPro" id="IPR018114">
    <property type="entry name" value="TRYPSIN_HIS"/>
</dbReference>
<dbReference type="PROSITE" id="PS00135">
    <property type="entry name" value="TRYPSIN_SER"/>
    <property type="match status" value="1"/>
</dbReference>
<proteinExistence type="evidence at transcript level"/>
<dbReference type="EMBL" id="AF074955">
    <property type="protein sequence ID" value="AAC39130.1"/>
    <property type="molecule type" value="mRNA"/>
</dbReference>
<dbReference type="InterPro" id="IPR033116">
    <property type="entry name" value="TRYPSIN_SER"/>
</dbReference>
<feature type="chain" id="PRO_5004160592" evidence="8">
    <location>
        <begin position="18"/>
        <end position="271"/>
    </location>
</feature>
<evidence type="ECO:0000259" key="9">
    <source>
        <dbReference type="PROSITE" id="PS50240"/>
    </source>
</evidence>
<dbReference type="GO" id="GO:0004252">
    <property type="term" value="F:serine-type endopeptidase activity"/>
    <property type="evidence" value="ECO:0007669"/>
    <property type="project" value="InterPro"/>
</dbReference>
<dbReference type="MEROPS" id="S01.493"/>
<evidence type="ECO:0000256" key="8">
    <source>
        <dbReference type="SAM" id="SignalP"/>
    </source>
</evidence>
<organism evidence="10">
    <name type="scientific">Stomoxys calcitrans</name>
    <name type="common">Stable fly</name>
    <name type="synonym">Conops calcitrans</name>
    <dbReference type="NCBI Taxonomy" id="35570"/>
    <lineage>
        <taxon>Eukaryota</taxon>
        <taxon>Metazoa</taxon>
        <taxon>Ecdysozoa</taxon>
        <taxon>Arthropoda</taxon>
        <taxon>Hexapoda</taxon>
        <taxon>Insecta</taxon>
        <taxon>Pterygota</taxon>
        <taxon>Neoptera</taxon>
        <taxon>Endopterygota</taxon>
        <taxon>Diptera</taxon>
        <taxon>Brachycera</taxon>
        <taxon>Muscomorpha</taxon>
        <taxon>Muscoidea</taxon>
        <taxon>Muscidae</taxon>
        <taxon>Stomoxys</taxon>
    </lineage>
</organism>